<proteinExistence type="predicted"/>
<dbReference type="EMBL" id="CP109109">
    <property type="protein sequence ID" value="WSC00392.1"/>
    <property type="molecule type" value="Genomic_DNA"/>
</dbReference>
<accession>A0ACD4ZQT9</accession>
<protein>
    <submittedName>
        <fullName evidence="1">Uncharacterized protein</fullName>
    </submittedName>
</protein>
<sequence>MSSAADRLGVVFIHGFLSSPATWEPFGRLIAEDPELAFVEPLLFAYASPALPRVWWRRVPDVDDIAESLKVYLETEAADHRDLVLVAHSQGDLVVQRYLARMLGTGRGADLARIRRIVLFACPNNGSQFALTLRRRWLGWNPQERQLRPLDALVTDAQRIVINQVVHAREVTGSTCPIPITAYAGESDGIVTPASARSVFPDNGGLPGDHSTVIRPATIADRSYTALKRLLKDARGPRQDSAEGTGERSEPDADVDADQDRSSGPGSVVRPGHSGAAEPAARPVPTRIPVPRQLSRGGGAAPAYNRYLEQVRQIAPARLLDRETELDELAAFCTASDPAEPSEKDDVRGYAWWRADAWAGKSAFVSWFVLHPPATVEVASFFITARYAGQNTREAFLDKAIAQLALLSGQEAPSAVTERQQQEQLFALYRDAAHAVRKRGNRLVLVVDGLDEDRGVTVGRDAHSIAALLPAHPPPGMRIVVAGRPNPPIPEDVPAAHPLRTSRIVRHLSASPHALVVRDEARRELRGLLESEGLGRDLLGLLTAAGGGLSSADLTELTAGPPFEVEGLLRAVSGRTFGTRDSHYDPDGARKLHILGHEELQQAARDGLGSQLLDGYRQRLYVWADTYRDSGWPAGTPEYLLRGYAAMLQETSEATRLTALAIDTGRQERLLDISGGDATALTDIARAQEVHLARAEPDLRALARLAVHDDHLTTRNTHVPVELPSVWEQLGHPVRAENLARSLAQPEQQTFALALIAAASEEAGDRERARGLFQEAEATARGIIHPPLQLAVLGTIARGIAEMGDDDWAGPLGREVETLARALTDPAERAQTLTLAAAVVAEKGDRDVARTMACDAEDAARAVEETGQRNRLLTQVAPAFAHAGDLDRAVEVLHEVTDPVQRAGGFSAMAEDAAKSGDQERIKSLVSDAEHAARALEDARERSYALSELACVFALLGDGERAGDVLGDLVDPEQRVSPSRSWQRQRTPARGRSAGSRRLCAWPAGRRPWMPSWPSPKKSCPWSRTSMCGLRACPDSRRWDRGRRGPAV</sequence>
<keyword evidence="2" id="KW-1185">Reference proteome</keyword>
<evidence type="ECO:0000313" key="2">
    <source>
        <dbReference type="Proteomes" id="UP001348369"/>
    </source>
</evidence>
<gene>
    <name evidence="1" type="ORF">OG835_27585</name>
</gene>
<dbReference type="Proteomes" id="UP001348369">
    <property type="component" value="Chromosome"/>
</dbReference>
<evidence type="ECO:0000313" key="1">
    <source>
        <dbReference type="EMBL" id="WSC00392.1"/>
    </source>
</evidence>
<reference evidence="1" key="1">
    <citation type="submission" date="2022-10" db="EMBL/GenBank/DDBJ databases">
        <title>The complete genomes of actinobacterial strains from the NBC collection.</title>
        <authorList>
            <person name="Joergensen T.S."/>
            <person name="Alvarez Arevalo M."/>
            <person name="Sterndorff E.B."/>
            <person name="Faurdal D."/>
            <person name="Vuksanovic O."/>
            <person name="Mourched A.-S."/>
            <person name="Charusanti P."/>
            <person name="Shaw S."/>
            <person name="Blin K."/>
            <person name="Weber T."/>
        </authorList>
    </citation>
    <scope>NUCLEOTIDE SEQUENCE</scope>
    <source>
        <strain evidence="1">NBC 01771</strain>
    </source>
</reference>
<organism evidence="1 2">
    <name type="scientific">Streptomyces scopuliridis</name>
    <dbReference type="NCBI Taxonomy" id="452529"/>
    <lineage>
        <taxon>Bacteria</taxon>
        <taxon>Bacillati</taxon>
        <taxon>Actinomycetota</taxon>
        <taxon>Actinomycetes</taxon>
        <taxon>Kitasatosporales</taxon>
        <taxon>Streptomycetaceae</taxon>
        <taxon>Streptomyces</taxon>
    </lineage>
</organism>
<name>A0ACD4ZQT9_9ACTN</name>